<dbReference type="Proteomes" id="UP000265618">
    <property type="component" value="Unassembled WGS sequence"/>
</dbReference>
<keyword evidence="2" id="KW-1185">Reference proteome</keyword>
<organism evidence="1 2">
    <name type="scientific">Kipferlia bialata</name>
    <dbReference type="NCBI Taxonomy" id="797122"/>
    <lineage>
        <taxon>Eukaryota</taxon>
        <taxon>Metamonada</taxon>
        <taxon>Carpediemonas-like organisms</taxon>
        <taxon>Kipferlia</taxon>
    </lineage>
</organism>
<comment type="caution">
    <text evidence="1">The sequence shown here is derived from an EMBL/GenBank/DDBJ whole genome shotgun (WGS) entry which is preliminary data.</text>
</comment>
<gene>
    <name evidence="1" type="ORF">KIPB_010797</name>
</gene>
<sequence>YGHAVVIGDTAHIVGGASFCGIKTHSTFTQEGGCGELAPLPFELQTYFSMVIPFDRHIVQIEWKVERRERIARSQLHPHTRCYSMVSGEWSDWGIDKSIGRQGPKAGCVCRLGPSSALMICSDRSGGISTSVIEVDLPPGDETASLERDL</sequence>
<proteinExistence type="predicted"/>
<protein>
    <submittedName>
        <fullName evidence="1">Uncharacterized protein</fullName>
    </submittedName>
</protein>
<accession>A0A9K3GML2</accession>
<dbReference type="AlphaFoldDB" id="A0A9K3GML2"/>
<reference evidence="1 2" key="1">
    <citation type="journal article" date="2018" name="PLoS ONE">
        <title>The draft genome of Kipferlia bialata reveals reductive genome evolution in fornicate parasites.</title>
        <authorList>
            <person name="Tanifuji G."/>
            <person name="Takabayashi S."/>
            <person name="Kume K."/>
            <person name="Takagi M."/>
            <person name="Nakayama T."/>
            <person name="Kamikawa R."/>
            <person name="Inagaki Y."/>
            <person name="Hashimoto T."/>
        </authorList>
    </citation>
    <scope>NUCLEOTIDE SEQUENCE [LARGE SCALE GENOMIC DNA]</scope>
    <source>
        <strain evidence="1">NY0173</strain>
    </source>
</reference>
<name>A0A9K3GML2_9EUKA</name>
<dbReference type="EMBL" id="BDIP01004146">
    <property type="protein sequence ID" value="GIQ88527.1"/>
    <property type="molecule type" value="Genomic_DNA"/>
</dbReference>
<evidence type="ECO:0000313" key="1">
    <source>
        <dbReference type="EMBL" id="GIQ88527.1"/>
    </source>
</evidence>
<evidence type="ECO:0000313" key="2">
    <source>
        <dbReference type="Proteomes" id="UP000265618"/>
    </source>
</evidence>
<feature type="non-terminal residue" evidence="1">
    <location>
        <position position="1"/>
    </location>
</feature>